<dbReference type="InterPro" id="IPR036390">
    <property type="entry name" value="WH_DNA-bd_sf"/>
</dbReference>
<organism evidence="2 3">
    <name type="scientific">Microtetraspora malaysiensis</name>
    <dbReference type="NCBI Taxonomy" id="161358"/>
    <lineage>
        <taxon>Bacteria</taxon>
        <taxon>Bacillati</taxon>
        <taxon>Actinomycetota</taxon>
        <taxon>Actinomycetes</taxon>
        <taxon>Streptosporangiales</taxon>
        <taxon>Streptosporangiaceae</taxon>
        <taxon>Microtetraspora</taxon>
    </lineage>
</organism>
<gene>
    <name evidence="2" type="ORF">ACFYXI_26560</name>
</gene>
<dbReference type="RefSeq" id="WP_387415046.1">
    <property type="nucleotide sequence ID" value="NZ_JBIASD010000019.1"/>
</dbReference>
<comment type="caution">
    <text evidence="2">The sequence shown here is derived from an EMBL/GenBank/DDBJ whole genome shotgun (WGS) entry which is preliminary data.</text>
</comment>
<dbReference type="SUPFAM" id="SSF46785">
    <property type="entry name" value="Winged helix' DNA-binding domain"/>
    <property type="match status" value="1"/>
</dbReference>
<dbReference type="InterPro" id="IPR039422">
    <property type="entry name" value="MarR/SlyA-like"/>
</dbReference>
<dbReference type="EMBL" id="JBIASD010000019">
    <property type="protein sequence ID" value="MFF3669156.1"/>
    <property type="molecule type" value="Genomic_DNA"/>
</dbReference>
<evidence type="ECO:0000313" key="3">
    <source>
        <dbReference type="Proteomes" id="UP001602013"/>
    </source>
</evidence>
<sequence length="159" mass="17121">MTGSDQDRRALLDELITAAVPSWAILVVQLNNVVAASLGVSDTDVQCLYVLDQQGPTTPGALAKRVNITTGSATRMIDRLVAAGCVRRVPAPGDRRRILIEPTKEGLDRVRAAYAGLIERTRDDVSGYTDEELAAVLRFVRAAEHSTAAEIHRLKSAGD</sequence>
<dbReference type="InterPro" id="IPR000835">
    <property type="entry name" value="HTH_MarR-typ"/>
</dbReference>
<dbReference type="SMART" id="SM00347">
    <property type="entry name" value="HTH_MARR"/>
    <property type="match status" value="1"/>
</dbReference>
<proteinExistence type="predicted"/>
<dbReference type="Gene3D" id="1.10.10.10">
    <property type="entry name" value="Winged helix-like DNA-binding domain superfamily/Winged helix DNA-binding domain"/>
    <property type="match status" value="1"/>
</dbReference>
<dbReference type="Proteomes" id="UP001602013">
    <property type="component" value="Unassembled WGS sequence"/>
</dbReference>
<dbReference type="PANTHER" id="PTHR33164">
    <property type="entry name" value="TRANSCRIPTIONAL REGULATOR, MARR FAMILY"/>
    <property type="match status" value="1"/>
</dbReference>
<dbReference type="InterPro" id="IPR036388">
    <property type="entry name" value="WH-like_DNA-bd_sf"/>
</dbReference>
<reference evidence="2 3" key="1">
    <citation type="submission" date="2024-10" db="EMBL/GenBank/DDBJ databases">
        <title>The Natural Products Discovery Center: Release of the First 8490 Sequenced Strains for Exploring Actinobacteria Biosynthetic Diversity.</title>
        <authorList>
            <person name="Kalkreuter E."/>
            <person name="Kautsar S.A."/>
            <person name="Yang D."/>
            <person name="Bader C.D."/>
            <person name="Teijaro C.N."/>
            <person name="Fluegel L."/>
            <person name="Davis C.M."/>
            <person name="Simpson J.R."/>
            <person name="Lauterbach L."/>
            <person name="Steele A.D."/>
            <person name="Gui C."/>
            <person name="Meng S."/>
            <person name="Li G."/>
            <person name="Viehrig K."/>
            <person name="Ye F."/>
            <person name="Su P."/>
            <person name="Kiefer A.F."/>
            <person name="Nichols A."/>
            <person name="Cepeda A.J."/>
            <person name="Yan W."/>
            <person name="Fan B."/>
            <person name="Jiang Y."/>
            <person name="Adhikari A."/>
            <person name="Zheng C.-J."/>
            <person name="Schuster L."/>
            <person name="Cowan T.M."/>
            <person name="Smanski M.J."/>
            <person name="Chevrette M.G."/>
            <person name="De Carvalho L.P.S."/>
            <person name="Shen B."/>
        </authorList>
    </citation>
    <scope>NUCLEOTIDE SEQUENCE [LARGE SCALE GENOMIC DNA]</scope>
    <source>
        <strain evidence="2 3">NPDC002173</strain>
    </source>
</reference>
<accession>A0ABW6SW39</accession>
<name>A0ABW6SW39_9ACTN</name>
<evidence type="ECO:0000313" key="2">
    <source>
        <dbReference type="EMBL" id="MFF3669156.1"/>
    </source>
</evidence>
<protein>
    <submittedName>
        <fullName evidence="2">MarR family winged helix-turn-helix transcriptional regulator</fullName>
    </submittedName>
</protein>
<dbReference type="PRINTS" id="PR00598">
    <property type="entry name" value="HTHMARR"/>
</dbReference>
<dbReference type="Pfam" id="PF01047">
    <property type="entry name" value="MarR"/>
    <property type="match status" value="1"/>
</dbReference>
<evidence type="ECO:0000259" key="1">
    <source>
        <dbReference type="PROSITE" id="PS50995"/>
    </source>
</evidence>
<keyword evidence="3" id="KW-1185">Reference proteome</keyword>
<dbReference type="PROSITE" id="PS50995">
    <property type="entry name" value="HTH_MARR_2"/>
    <property type="match status" value="1"/>
</dbReference>
<dbReference type="PANTHER" id="PTHR33164:SF106">
    <property type="entry name" value="TRANSCRIPTIONAL REGULATORY PROTEIN"/>
    <property type="match status" value="1"/>
</dbReference>
<feature type="domain" description="HTH marR-type" evidence="1">
    <location>
        <begin position="8"/>
        <end position="145"/>
    </location>
</feature>